<gene>
    <name evidence="3" type="ORF">F5X68DRAFT_195807</name>
</gene>
<evidence type="ECO:0000313" key="3">
    <source>
        <dbReference type="EMBL" id="KAH6662420.1"/>
    </source>
</evidence>
<keyword evidence="1" id="KW-1133">Transmembrane helix</keyword>
<comment type="caution">
    <text evidence="3">The sequence shown here is derived from an EMBL/GenBank/DDBJ whole genome shotgun (WGS) entry which is preliminary data.</text>
</comment>
<evidence type="ECO:0000256" key="1">
    <source>
        <dbReference type="SAM" id="Phobius"/>
    </source>
</evidence>
<dbReference type="EMBL" id="JAGSXJ010000046">
    <property type="protein sequence ID" value="KAH6662420.1"/>
    <property type="molecule type" value="Genomic_DNA"/>
</dbReference>
<organism evidence="3 4">
    <name type="scientific">Plectosphaerella plurivora</name>
    <dbReference type="NCBI Taxonomy" id="936078"/>
    <lineage>
        <taxon>Eukaryota</taxon>
        <taxon>Fungi</taxon>
        <taxon>Dikarya</taxon>
        <taxon>Ascomycota</taxon>
        <taxon>Pezizomycotina</taxon>
        <taxon>Sordariomycetes</taxon>
        <taxon>Hypocreomycetidae</taxon>
        <taxon>Glomerellales</taxon>
        <taxon>Plectosphaerellaceae</taxon>
        <taxon>Plectosphaerella</taxon>
    </lineage>
</organism>
<dbReference type="PANTHER" id="PTHR37019:SF1">
    <property type="entry name" value="EXPERA DOMAIN-CONTAINING PROTEIN"/>
    <property type="match status" value="1"/>
</dbReference>
<keyword evidence="4" id="KW-1185">Reference proteome</keyword>
<dbReference type="InterPro" id="IPR056121">
    <property type="entry name" value="DUF7704"/>
</dbReference>
<dbReference type="Pfam" id="PF24803">
    <property type="entry name" value="DUF7704"/>
    <property type="match status" value="1"/>
</dbReference>
<keyword evidence="1" id="KW-0812">Transmembrane</keyword>
<feature type="domain" description="DUF7704" evidence="2">
    <location>
        <begin position="9"/>
        <end position="141"/>
    </location>
</feature>
<evidence type="ECO:0000259" key="2">
    <source>
        <dbReference type="Pfam" id="PF24803"/>
    </source>
</evidence>
<sequence>MADVHFHPLYHISLTWVDPLLFFSAFVSILIDPGIWLDYYVPASISQVDPIQNIAYQNVAVMYGFLIIMTAGLQRISTDVRVWKTIQAGVLFADVGHVITVYASLVQQDRLQPDRMRVVDWANFIVTAVGAFIRICFLAGVGIRTVGDGRKQAPSKRNGPNVKQL</sequence>
<dbReference type="OrthoDB" id="3587182at2759"/>
<feature type="transmembrane region" description="Helical" evidence="1">
    <location>
        <begin position="85"/>
        <end position="105"/>
    </location>
</feature>
<keyword evidence="1" id="KW-0472">Membrane</keyword>
<accession>A0A9P8V0X8</accession>
<dbReference type="PANTHER" id="PTHR37019">
    <property type="entry name" value="CHROMOSOME 1, WHOLE GENOME SHOTGUN SEQUENCE"/>
    <property type="match status" value="1"/>
</dbReference>
<feature type="transmembrane region" description="Helical" evidence="1">
    <location>
        <begin position="54"/>
        <end position="73"/>
    </location>
</feature>
<protein>
    <recommendedName>
        <fullName evidence="2">DUF7704 domain-containing protein</fullName>
    </recommendedName>
</protein>
<evidence type="ECO:0000313" key="4">
    <source>
        <dbReference type="Proteomes" id="UP000770015"/>
    </source>
</evidence>
<feature type="transmembrane region" description="Helical" evidence="1">
    <location>
        <begin position="125"/>
        <end position="147"/>
    </location>
</feature>
<name>A0A9P8V0X8_9PEZI</name>
<proteinExistence type="predicted"/>
<dbReference type="Proteomes" id="UP000770015">
    <property type="component" value="Unassembled WGS sequence"/>
</dbReference>
<feature type="transmembrane region" description="Helical" evidence="1">
    <location>
        <begin position="20"/>
        <end position="42"/>
    </location>
</feature>
<reference evidence="3" key="1">
    <citation type="journal article" date="2021" name="Nat. Commun.">
        <title>Genetic determinants of endophytism in the Arabidopsis root mycobiome.</title>
        <authorList>
            <person name="Mesny F."/>
            <person name="Miyauchi S."/>
            <person name="Thiergart T."/>
            <person name="Pickel B."/>
            <person name="Atanasova L."/>
            <person name="Karlsson M."/>
            <person name="Huettel B."/>
            <person name="Barry K.W."/>
            <person name="Haridas S."/>
            <person name="Chen C."/>
            <person name="Bauer D."/>
            <person name="Andreopoulos W."/>
            <person name="Pangilinan J."/>
            <person name="LaButti K."/>
            <person name="Riley R."/>
            <person name="Lipzen A."/>
            <person name="Clum A."/>
            <person name="Drula E."/>
            <person name="Henrissat B."/>
            <person name="Kohler A."/>
            <person name="Grigoriev I.V."/>
            <person name="Martin F.M."/>
            <person name="Hacquard S."/>
        </authorList>
    </citation>
    <scope>NUCLEOTIDE SEQUENCE</scope>
    <source>
        <strain evidence="3">MPI-SDFR-AT-0117</strain>
    </source>
</reference>
<dbReference type="AlphaFoldDB" id="A0A9P8V0X8"/>